<dbReference type="EMBL" id="KQ427934">
    <property type="protein sequence ID" value="KOF66598.1"/>
    <property type="molecule type" value="Genomic_DNA"/>
</dbReference>
<evidence type="ECO:0000313" key="2">
    <source>
        <dbReference type="EMBL" id="KOF66598.1"/>
    </source>
</evidence>
<name>A0A0L8FPL3_OCTBM</name>
<accession>A0A0L8FPL3</accession>
<feature type="region of interest" description="Disordered" evidence="1">
    <location>
        <begin position="63"/>
        <end position="88"/>
    </location>
</feature>
<reference evidence="2" key="1">
    <citation type="submission" date="2015-07" db="EMBL/GenBank/DDBJ databases">
        <title>MeaNS - Measles Nucleotide Surveillance Program.</title>
        <authorList>
            <person name="Tran T."/>
            <person name="Druce J."/>
        </authorList>
    </citation>
    <scope>NUCLEOTIDE SEQUENCE</scope>
    <source>
        <strain evidence="2">UCB-OBI-ISO-001</strain>
        <tissue evidence="2">Gonad</tissue>
    </source>
</reference>
<organism evidence="2">
    <name type="scientific">Octopus bimaculoides</name>
    <name type="common">California two-spotted octopus</name>
    <dbReference type="NCBI Taxonomy" id="37653"/>
    <lineage>
        <taxon>Eukaryota</taxon>
        <taxon>Metazoa</taxon>
        <taxon>Spiralia</taxon>
        <taxon>Lophotrochozoa</taxon>
        <taxon>Mollusca</taxon>
        <taxon>Cephalopoda</taxon>
        <taxon>Coleoidea</taxon>
        <taxon>Octopodiformes</taxon>
        <taxon>Octopoda</taxon>
        <taxon>Incirrata</taxon>
        <taxon>Octopodidae</taxon>
        <taxon>Octopus</taxon>
    </lineage>
</organism>
<evidence type="ECO:0000256" key="1">
    <source>
        <dbReference type="SAM" id="MobiDB-lite"/>
    </source>
</evidence>
<protein>
    <submittedName>
        <fullName evidence="2">Uncharacterized protein</fullName>
    </submittedName>
</protein>
<gene>
    <name evidence="2" type="ORF">OCBIM_22011860mg</name>
</gene>
<proteinExistence type="predicted"/>
<dbReference type="AlphaFoldDB" id="A0A0L8FPL3"/>
<sequence length="88" mass="10203">MNNDEHEIIVTEYKYKHGVGEAIIFAGCNESMIFHHDGYIVSLSSNFYFNISNRTAQHNLKIDNRYGRMRESSPEKLTKNPEKISPPE</sequence>
<feature type="compositionally biased region" description="Basic and acidic residues" evidence="1">
    <location>
        <begin position="63"/>
        <end position="82"/>
    </location>
</feature>